<dbReference type="CDD" id="cd02142">
    <property type="entry name" value="McbC_SagB-like_oxidoreductase"/>
    <property type="match status" value="1"/>
</dbReference>
<evidence type="ECO:0000259" key="1">
    <source>
        <dbReference type="Pfam" id="PF00881"/>
    </source>
</evidence>
<feature type="domain" description="Nitroreductase" evidence="1">
    <location>
        <begin position="237"/>
        <end position="417"/>
    </location>
</feature>
<dbReference type="Pfam" id="PF00881">
    <property type="entry name" value="Nitroreductase"/>
    <property type="match status" value="1"/>
</dbReference>
<accession>A0A5J4KUD2</accession>
<name>A0A5J4KUD2_9CHLR</name>
<evidence type="ECO:0000259" key="2">
    <source>
        <dbReference type="Pfam" id="PF22767"/>
    </source>
</evidence>
<dbReference type="AlphaFoldDB" id="A0A5J4KUD2"/>
<dbReference type="PANTHER" id="PTHR43745:SF2">
    <property type="entry name" value="NITROREDUCTASE MJ1384-RELATED"/>
    <property type="match status" value="1"/>
</dbReference>
<dbReference type="GO" id="GO:0016491">
    <property type="term" value="F:oxidoreductase activity"/>
    <property type="evidence" value="ECO:0007669"/>
    <property type="project" value="InterPro"/>
</dbReference>
<keyword evidence="4" id="KW-1185">Reference proteome</keyword>
<dbReference type="InterPro" id="IPR052544">
    <property type="entry name" value="Bacteriocin_Proc_Enz"/>
</dbReference>
<dbReference type="InterPro" id="IPR020051">
    <property type="entry name" value="SagB-type_dehydrogenase"/>
</dbReference>
<dbReference type="PANTHER" id="PTHR43745">
    <property type="entry name" value="NITROREDUCTASE MJ1384-RELATED"/>
    <property type="match status" value="1"/>
</dbReference>
<feature type="domain" description="Cyanobactin oxidase ThcOx second" evidence="2">
    <location>
        <begin position="75"/>
        <end position="187"/>
    </location>
</feature>
<organism evidence="3 4">
    <name type="scientific">Dictyobacter vulcani</name>
    <dbReference type="NCBI Taxonomy" id="2607529"/>
    <lineage>
        <taxon>Bacteria</taxon>
        <taxon>Bacillati</taxon>
        <taxon>Chloroflexota</taxon>
        <taxon>Ktedonobacteria</taxon>
        <taxon>Ktedonobacterales</taxon>
        <taxon>Dictyobacteraceae</taxon>
        <taxon>Dictyobacter</taxon>
    </lineage>
</organism>
<proteinExistence type="predicted"/>
<comment type="caution">
    <text evidence="3">The sequence shown here is derived from an EMBL/GenBank/DDBJ whole genome shotgun (WGS) entry which is preliminary data.</text>
</comment>
<reference evidence="3 4" key="1">
    <citation type="submission" date="2019-10" db="EMBL/GenBank/DDBJ databases">
        <title>Dictyobacter vulcani sp. nov., within the class Ktedonobacteria, isolated from soil of volcanic Mt. Zao.</title>
        <authorList>
            <person name="Zheng Y."/>
            <person name="Wang C.M."/>
            <person name="Sakai Y."/>
            <person name="Abe K."/>
            <person name="Yokota A."/>
            <person name="Yabe S."/>
        </authorList>
    </citation>
    <scope>NUCLEOTIDE SEQUENCE [LARGE SCALE GENOMIC DNA]</scope>
    <source>
        <strain evidence="3 4">W12</strain>
    </source>
</reference>
<protein>
    <submittedName>
        <fullName evidence="3">Dehydrogenase</fullName>
    </submittedName>
</protein>
<dbReference type="Proteomes" id="UP000326912">
    <property type="component" value="Unassembled WGS sequence"/>
</dbReference>
<dbReference type="SUPFAM" id="SSF55469">
    <property type="entry name" value="FMN-dependent nitroreductase-like"/>
    <property type="match status" value="1"/>
</dbReference>
<gene>
    <name evidence="3" type="ORF">KDW_56770</name>
</gene>
<dbReference type="Gene3D" id="3.40.109.10">
    <property type="entry name" value="NADH Oxidase"/>
    <property type="match status" value="1"/>
</dbReference>
<evidence type="ECO:0000313" key="3">
    <source>
        <dbReference type="EMBL" id="GER91515.1"/>
    </source>
</evidence>
<dbReference type="Pfam" id="PF22767">
    <property type="entry name" value="ThcOx"/>
    <property type="match status" value="1"/>
</dbReference>
<dbReference type="InterPro" id="IPR054488">
    <property type="entry name" value="ThcOx_dom2"/>
</dbReference>
<dbReference type="InterPro" id="IPR029479">
    <property type="entry name" value="Nitroreductase"/>
</dbReference>
<dbReference type="NCBIfam" id="TIGR03605">
    <property type="entry name" value="antibiot_sagB"/>
    <property type="match status" value="1"/>
</dbReference>
<dbReference type="InterPro" id="IPR000415">
    <property type="entry name" value="Nitroreductase-like"/>
</dbReference>
<sequence>MAQRRCSVRWLNEAILAAQGEEALPFFYRYIGQLLRYQMLGICAGSEERDPLATLIPISPAFQPQWVHIQDGQSYRMSRFAYTRRNEINTTVMESPLAHGQLRLEHAITAKIIYQLGEAQTAQTLAEMLPETDPDDIASIMTLLLMGNFMSPSSDNEQAAEAEDETLMQWEFHDLLFHSRSRQGRHNNIVGGTYRFKQILAPQPAIKQPPWPITVKLPTPDMDQLQRQDPGLFEVMEARSSLRAYGSRDLTIEQIGEFLYRVARIKTHQEDEESGGFTTRPYPSAGASYEMEFYLTINGCQGLEPGFYWYDPLQHALALIQTIDKGNAYLLNHAQQITGATNPHQLVITLAARFQRVSWKYQGIAYQLILKDVGVLFATMYLVATAMKLAPCALGYGDSDHFAQLAGTNYLQETSVGEFALGSQPDEMV</sequence>
<dbReference type="RefSeq" id="WP_151759163.1">
    <property type="nucleotide sequence ID" value="NZ_BKZW01000004.1"/>
</dbReference>
<evidence type="ECO:0000313" key="4">
    <source>
        <dbReference type="Proteomes" id="UP000326912"/>
    </source>
</evidence>
<dbReference type="EMBL" id="BKZW01000004">
    <property type="protein sequence ID" value="GER91515.1"/>
    <property type="molecule type" value="Genomic_DNA"/>
</dbReference>